<dbReference type="PANTHER" id="PTHR43767">
    <property type="entry name" value="LONG-CHAIN-FATTY-ACID--COA LIGASE"/>
    <property type="match status" value="1"/>
</dbReference>
<evidence type="ECO:0000256" key="1">
    <source>
        <dbReference type="ARBA" id="ARBA00004170"/>
    </source>
</evidence>
<dbReference type="PANTHER" id="PTHR43767:SF8">
    <property type="entry name" value="LONG-CHAIN-FATTY-ACID--COA LIGASE"/>
    <property type="match status" value="1"/>
</dbReference>
<dbReference type="Pfam" id="PF00501">
    <property type="entry name" value="AMP-binding"/>
    <property type="match status" value="1"/>
</dbReference>
<dbReference type="GO" id="GO:0004467">
    <property type="term" value="F:long-chain fatty acid-CoA ligase activity"/>
    <property type="evidence" value="ECO:0007669"/>
    <property type="project" value="UniProtKB-EC"/>
</dbReference>
<keyword evidence="3 10" id="KW-0436">Ligase</keyword>
<feature type="domain" description="AMP-dependent synthetase/ligase" evidence="8">
    <location>
        <begin position="28"/>
        <end position="419"/>
    </location>
</feature>
<dbReference type="InterPro" id="IPR020845">
    <property type="entry name" value="AMP-binding_CS"/>
</dbReference>
<dbReference type="InterPro" id="IPR050237">
    <property type="entry name" value="ATP-dep_AMP-bd_enzyme"/>
</dbReference>
<reference evidence="10" key="1">
    <citation type="submission" date="2006-04" db="EMBL/GenBank/DDBJ databases">
        <authorList>
            <person name="Seshadri R."/>
            <person name="Federici B.A."/>
        </authorList>
    </citation>
    <scope>NUCLEOTIDE SEQUENCE [LARGE SCALE GENOMIC DNA]</scope>
</reference>
<dbReference type="CDD" id="cd05936">
    <property type="entry name" value="FC-FACS_FadD_like"/>
    <property type="match status" value="1"/>
</dbReference>
<evidence type="ECO:0000256" key="5">
    <source>
        <dbReference type="ARBA" id="ARBA00026121"/>
    </source>
</evidence>
<comment type="caution">
    <text evidence="10">The sequence shown here is derived from an EMBL/GenBank/DDBJ whole genome shotgun (WGS) entry which is preliminary data.</text>
</comment>
<dbReference type="eggNOG" id="COG0318">
    <property type="taxonomic scope" value="Bacteria"/>
</dbReference>
<dbReference type="OrthoDB" id="9803968at2"/>
<comment type="subcellular location">
    <subcellularLocation>
        <location evidence="1">Membrane</location>
        <topology evidence="1">Peripheral membrane protein</topology>
    </subcellularLocation>
</comment>
<keyword evidence="4" id="KW-0472">Membrane</keyword>
<evidence type="ECO:0000259" key="8">
    <source>
        <dbReference type="Pfam" id="PF00501"/>
    </source>
</evidence>
<reference evidence="10" key="2">
    <citation type="submission" date="2007-10" db="EMBL/GenBank/DDBJ databases">
        <authorList>
            <person name="Myers G.S."/>
        </authorList>
    </citation>
    <scope>NUCLEOTIDE SEQUENCE [LARGE SCALE GENOMIC DNA]</scope>
</reference>
<evidence type="ECO:0000313" key="11">
    <source>
        <dbReference type="Proteomes" id="UP000054075"/>
    </source>
</evidence>
<evidence type="ECO:0000256" key="6">
    <source>
        <dbReference type="ARBA" id="ARBA00039545"/>
    </source>
</evidence>
<evidence type="ECO:0000256" key="7">
    <source>
        <dbReference type="ARBA" id="ARBA00042773"/>
    </source>
</evidence>
<dbReference type="SUPFAM" id="SSF56801">
    <property type="entry name" value="Acetyl-CoA synthetase-like"/>
    <property type="match status" value="1"/>
</dbReference>
<dbReference type="EC" id="6.2.1.3" evidence="5"/>
<feature type="domain" description="AMP-binding enzyme C-terminal" evidence="9">
    <location>
        <begin position="470"/>
        <end position="544"/>
    </location>
</feature>
<dbReference type="Gene3D" id="3.30.300.30">
    <property type="match status" value="1"/>
</dbReference>
<keyword evidence="11" id="KW-1185">Reference proteome</keyword>
<evidence type="ECO:0000259" key="9">
    <source>
        <dbReference type="Pfam" id="PF13193"/>
    </source>
</evidence>
<dbReference type="InterPro" id="IPR000873">
    <property type="entry name" value="AMP-dep_synth/lig_dom"/>
</dbReference>
<dbReference type="STRING" id="59196.RICGR_0988"/>
<dbReference type="RefSeq" id="WP_006034939.1">
    <property type="nucleotide sequence ID" value="NZ_AAQJ02000001.1"/>
</dbReference>
<evidence type="ECO:0000256" key="2">
    <source>
        <dbReference type="ARBA" id="ARBA00005005"/>
    </source>
</evidence>
<dbReference type="PROSITE" id="PS51257">
    <property type="entry name" value="PROKAR_LIPOPROTEIN"/>
    <property type="match status" value="1"/>
</dbReference>
<gene>
    <name evidence="10" type="ORF">RICGR_0988</name>
</gene>
<evidence type="ECO:0000313" key="10">
    <source>
        <dbReference type="EMBL" id="EDP45951.1"/>
    </source>
</evidence>
<protein>
    <recommendedName>
        <fullName evidence="6">Long-chain-fatty-acid--CoA ligase</fullName>
        <ecNumber evidence="5">6.2.1.3</ecNumber>
    </recommendedName>
    <alternativeName>
        <fullName evidence="7">Long-chain acyl-CoA synthetase</fullName>
    </alternativeName>
</protein>
<dbReference type="AlphaFoldDB" id="A8PNF2"/>
<dbReference type="EMBL" id="AAQJ02000001">
    <property type="protein sequence ID" value="EDP45951.1"/>
    <property type="molecule type" value="Genomic_DNA"/>
</dbReference>
<name>A8PNF2_9COXI</name>
<accession>A8PNF2</accession>
<proteinExistence type="predicted"/>
<evidence type="ECO:0000256" key="4">
    <source>
        <dbReference type="ARBA" id="ARBA00023136"/>
    </source>
</evidence>
<dbReference type="Pfam" id="PF13193">
    <property type="entry name" value="AMP-binding_C"/>
    <property type="match status" value="1"/>
</dbReference>
<evidence type="ECO:0000256" key="3">
    <source>
        <dbReference type="ARBA" id="ARBA00022598"/>
    </source>
</evidence>
<dbReference type="InterPro" id="IPR025110">
    <property type="entry name" value="AMP-bd_C"/>
</dbReference>
<dbReference type="InterPro" id="IPR042099">
    <property type="entry name" value="ANL_N_sf"/>
</dbReference>
<comment type="pathway">
    <text evidence="2">Lipid metabolism; fatty acid beta-oxidation.</text>
</comment>
<dbReference type="GO" id="GO:0016020">
    <property type="term" value="C:membrane"/>
    <property type="evidence" value="ECO:0007669"/>
    <property type="project" value="UniProtKB-SubCell"/>
</dbReference>
<dbReference type="InterPro" id="IPR045851">
    <property type="entry name" value="AMP-bd_C_sf"/>
</dbReference>
<sequence>MEKIWLNRYQQIPAEINLQAYHSLNQFFAQACRKFSSQPALSFFQQTINYQQWADLSHHLSAFLQQQLKLNKGTRIALMLPNCPQYMISIFGALQAGLTIISVNPFYTPFELTRQINHSRAEVFIVLSHLFENIRDAIKNTSIDYVITTRLGDLLTWPKSWIVNTSTWWLMKHQKQHYKATYVIDFLTALKIGQHLTVSPISIQQDDLAFLQYTGGTTGLPKAAMLTHGNLLANIQQLSAWVRSFLKEGKETFITTLPLYHIFSLMVNGLICVHLGGNNCLVPNARNIKQLIQVLSNTSFSILLGVNTLFKALLKQSAFKNLDFTHLKIALGGGAPIQSSVKIAWKEITGKLLLEGYGLTEASPVVCAPPWDLAVAGNHVGLPLPSTDIRLCDDQKNEVPLGKVGELWVRGPQVIKYYWEQTGKVENALTSNGWLLTGDLACMDHQGFVFIRGRKKELILVSGFNVYPEEVEQVIQQNPKVKEVAVIGIPSDKTGEAIKAYVVKKDQSLTTNDVLKNCRLALTDYKLSSEIVFLNRLPKSTLGKILKKDLR</sequence>
<organism evidence="10 11">
    <name type="scientific">Rickettsiella grylli</name>
    <dbReference type="NCBI Taxonomy" id="59196"/>
    <lineage>
        <taxon>Bacteria</taxon>
        <taxon>Pseudomonadati</taxon>
        <taxon>Pseudomonadota</taxon>
        <taxon>Gammaproteobacteria</taxon>
        <taxon>Legionellales</taxon>
        <taxon>Coxiellaceae</taxon>
        <taxon>Rickettsiella</taxon>
    </lineage>
</organism>
<dbReference type="PROSITE" id="PS00455">
    <property type="entry name" value="AMP_BINDING"/>
    <property type="match status" value="1"/>
</dbReference>
<dbReference type="Proteomes" id="UP000054075">
    <property type="component" value="Unassembled WGS sequence"/>
</dbReference>
<dbReference type="Gene3D" id="3.40.50.12780">
    <property type="entry name" value="N-terminal domain of ligase-like"/>
    <property type="match status" value="1"/>
</dbReference>